<keyword evidence="2" id="KW-1185">Reference proteome</keyword>
<reference evidence="1" key="1">
    <citation type="submission" date="2020-06" db="EMBL/GenBank/DDBJ databases">
        <title>Whole Genome Sequence of Halomonas aquamarina MB598.</title>
        <authorList>
            <person name="Pervaiz M."/>
            <person name="Fariq A."/>
            <person name="Yasmin A."/>
            <person name="Welch M."/>
        </authorList>
    </citation>
    <scope>NUCLEOTIDE SEQUENCE</scope>
    <source>
        <strain evidence="1">MB598</strain>
    </source>
</reference>
<name>A0ACC5VTR2_9GAMM</name>
<gene>
    <name evidence="1" type="ORF">HW452_05855</name>
</gene>
<dbReference type="EMBL" id="JABYQT010000003">
    <property type="protein sequence ID" value="MBZ5487047.1"/>
    <property type="molecule type" value="Genomic_DNA"/>
</dbReference>
<protein>
    <submittedName>
        <fullName evidence="1">Prepilin peptidase</fullName>
    </submittedName>
</protein>
<proteinExistence type="predicted"/>
<dbReference type="Proteomes" id="UP001319846">
    <property type="component" value="Unassembled WGS sequence"/>
</dbReference>
<sequence>MMGVLLLWVLACAFQDLRQRHISNRLLYPLMLLAAAWLPATSQSLAGASISSALTGAALALALTIPGHIKGVLGGGDVKLMAAVGLCTGAMATLVLTALAALWLVVWALAMARLPTRACGWLQRHAPGLVIQRGQFAYGPFVFLALGSLQLLALLYGA</sequence>
<evidence type="ECO:0000313" key="1">
    <source>
        <dbReference type="EMBL" id="MBZ5487047.1"/>
    </source>
</evidence>
<evidence type="ECO:0000313" key="2">
    <source>
        <dbReference type="Proteomes" id="UP001319846"/>
    </source>
</evidence>
<organism evidence="1 2">
    <name type="scientific">Vreelandella aquamarina</name>
    <dbReference type="NCBI Taxonomy" id="77097"/>
    <lineage>
        <taxon>Bacteria</taxon>
        <taxon>Pseudomonadati</taxon>
        <taxon>Pseudomonadota</taxon>
        <taxon>Gammaproteobacteria</taxon>
        <taxon>Oceanospirillales</taxon>
        <taxon>Halomonadaceae</taxon>
        <taxon>Vreelandella</taxon>
    </lineage>
</organism>
<accession>A0ACC5VTR2</accession>
<comment type="caution">
    <text evidence="1">The sequence shown here is derived from an EMBL/GenBank/DDBJ whole genome shotgun (WGS) entry which is preliminary data.</text>
</comment>